<evidence type="ECO:0000313" key="10">
    <source>
        <dbReference type="EMBL" id="MCA9380188.1"/>
    </source>
</evidence>
<evidence type="ECO:0000256" key="6">
    <source>
        <dbReference type="ARBA" id="ARBA00023146"/>
    </source>
</evidence>
<reference evidence="10" key="2">
    <citation type="journal article" date="2021" name="Microbiome">
        <title>Successional dynamics and alternative stable states in a saline activated sludge microbial community over 9 years.</title>
        <authorList>
            <person name="Wang Y."/>
            <person name="Ye J."/>
            <person name="Ju F."/>
            <person name="Liu L."/>
            <person name="Boyd J.A."/>
            <person name="Deng Y."/>
            <person name="Parks D.H."/>
            <person name="Jiang X."/>
            <person name="Yin X."/>
            <person name="Woodcroft B.J."/>
            <person name="Tyson G.W."/>
            <person name="Hugenholtz P."/>
            <person name="Polz M.F."/>
            <person name="Zhang T."/>
        </authorList>
    </citation>
    <scope>NUCLEOTIDE SEQUENCE</scope>
    <source>
        <strain evidence="10">HKST-UBA15</strain>
    </source>
</reference>
<dbReference type="SUPFAM" id="SSF52374">
    <property type="entry name" value="Nucleotidylyl transferase"/>
    <property type="match status" value="1"/>
</dbReference>
<dbReference type="Gene3D" id="3.40.50.620">
    <property type="entry name" value="HUPs"/>
    <property type="match status" value="1"/>
</dbReference>
<feature type="binding site" evidence="8">
    <location>
        <begin position="22"/>
        <end position="23"/>
    </location>
    <ligand>
        <name>ATP</name>
        <dbReference type="ChEBI" id="CHEBI:30616"/>
    </ligand>
</feature>
<evidence type="ECO:0000256" key="3">
    <source>
        <dbReference type="ARBA" id="ARBA00022741"/>
    </source>
</evidence>
<dbReference type="GO" id="GO:0006436">
    <property type="term" value="P:tryptophanyl-tRNA aminoacylation"/>
    <property type="evidence" value="ECO:0007669"/>
    <property type="project" value="UniProtKB-UniRule"/>
</dbReference>
<dbReference type="GO" id="GO:0004830">
    <property type="term" value="F:tryptophan-tRNA ligase activity"/>
    <property type="evidence" value="ECO:0007669"/>
    <property type="project" value="UniProtKB-UniRule"/>
</dbReference>
<feature type="binding site" evidence="8">
    <location>
        <begin position="203"/>
        <end position="207"/>
    </location>
    <ligand>
        <name>ATP</name>
        <dbReference type="ChEBI" id="CHEBI:30616"/>
    </ligand>
</feature>
<feature type="short sequence motif" description="'KMSKS' region" evidence="8">
    <location>
        <begin position="203"/>
        <end position="207"/>
    </location>
</feature>
<dbReference type="CDD" id="cd00806">
    <property type="entry name" value="TrpRS_core"/>
    <property type="match status" value="1"/>
</dbReference>
<feature type="binding site" evidence="8">
    <location>
        <begin position="13"/>
        <end position="15"/>
    </location>
    <ligand>
        <name>ATP</name>
        <dbReference type="ChEBI" id="CHEBI:30616"/>
    </ligand>
</feature>
<dbReference type="InterPro" id="IPR002306">
    <property type="entry name" value="Trp-tRNA-ligase"/>
</dbReference>
<dbReference type="HAMAP" id="MF_00140_B">
    <property type="entry name" value="Trp_tRNA_synth_B"/>
    <property type="match status" value="1"/>
</dbReference>
<dbReference type="EC" id="6.1.1.2" evidence="8"/>
<comment type="caution">
    <text evidence="10">The sequence shown here is derived from an EMBL/GenBank/DDBJ whole genome shotgun (WGS) entry which is preliminary data.</text>
</comment>
<dbReference type="FunFam" id="1.10.240.10:FF:000005">
    <property type="entry name" value="Tryptophan--tRNA ligase"/>
    <property type="match status" value="1"/>
</dbReference>
<keyword evidence="3 8" id="KW-0547">Nucleotide-binding</keyword>
<evidence type="ECO:0000256" key="7">
    <source>
        <dbReference type="ARBA" id="ARBA00049929"/>
    </source>
</evidence>
<dbReference type="InterPro" id="IPR050203">
    <property type="entry name" value="Trp-tRNA_synthetase"/>
</dbReference>
<evidence type="ECO:0000256" key="5">
    <source>
        <dbReference type="ARBA" id="ARBA00022917"/>
    </source>
</evidence>
<dbReference type="InterPro" id="IPR014729">
    <property type="entry name" value="Rossmann-like_a/b/a_fold"/>
</dbReference>
<proteinExistence type="inferred from homology"/>
<sequence>MDSKIKTVVSGITPSGNMLHIGNYFGAIKPHLELQNEVENAYYFIADLHALTTVKDKSVLENNIRNVILDYLALGLDPEKVVFFRQSQVESHSELAIILANYISFGQMQRMHAFKDKLQEGEVVENINMGLFNYPILMAADILLYKPDGVPVGEDQRQHIELARDIAQNFNKTYQTEFFPLPEPMIDKKKEISKVVGTDGVRKMSKSLGNVIGIFDDEEVIRKQIMSCFTDPTRIKASDPGKVEGNPVFIFHDLLNDNSEEVQDLKARYTKGEVGDVEVKEKLFNAHMRYFKLARERRKQLEQDMTSVEAILEKGKVKATEVGVKTVVEVKDLIGLSKTLS</sequence>
<comment type="subcellular location">
    <subcellularLocation>
        <location evidence="8">Cytoplasm</location>
    </subcellularLocation>
</comment>
<feature type="binding site" evidence="8">
    <location>
        <position position="195"/>
    </location>
    <ligand>
        <name>ATP</name>
        <dbReference type="ChEBI" id="CHEBI:30616"/>
    </ligand>
</feature>
<keyword evidence="6 8" id="KW-0030">Aminoacyl-tRNA synthetase</keyword>
<evidence type="ECO:0000313" key="11">
    <source>
        <dbReference type="Proteomes" id="UP000745577"/>
    </source>
</evidence>
<dbReference type="AlphaFoldDB" id="A0A955IE51"/>
<keyword evidence="5 8" id="KW-0648">Protein biosynthesis</keyword>
<protein>
    <recommendedName>
        <fullName evidence="8">Tryptophan--tRNA ligase</fullName>
        <ecNumber evidence="8">6.1.1.2</ecNumber>
    </recommendedName>
    <alternativeName>
        <fullName evidence="8">Tryptophanyl-tRNA synthetase</fullName>
        <shortName evidence="8">TrpRS</shortName>
    </alternativeName>
</protein>
<dbReference type="PANTHER" id="PTHR43766">
    <property type="entry name" value="TRYPTOPHAN--TRNA LIGASE, MITOCHONDRIAL"/>
    <property type="match status" value="1"/>
</dbReference>
<comment type="subunit">
    <text evidence="8">Homodimer.</text>
</comment>
<comment type="catalytic activity">
    <reaction evidence="7 8">
        <text>tRNA(Trp) + L-tryptophan + ATP = L-tryptophyl-tRNA(Trp) + AMP + diphosphate + H(+)</text>
        <dbReference type="Rhea" id="RHEA:24080"/>
        <dbReference type="Rhea" id="RHEA-COMP:9671"/>
        <dbReference type="Rhea" id="RHEA-COMP:9705"/>
        <dbReference type="ChEBI" id="CHEBI:15378"/>
        <dbReference type="ChEBI" id="CHEBI:30616"/>
        <dbReference type="ChEBI" id="CHEBI:33019"/>
        <dbReference type="ChEBI" id="CHEBI:57912"/>
        <dbReference type="ChEBI" id="CHEBI:78442"/>
        <dbReference type="ChEBI" id="CHEBI:78535"/>
        <dbReference type="ChEBI" id="CHEBI:456215"/>
        <dbReference type="EC" id="6.1.1.2"/>
    </reaction>
</comment>
<evidence type="ECO:0000256" key="4">
    <source>
        <dbReference type="ARBA" id="ARBA00022840"/>
    </source>
</evidence>
<dbReference type="EMBL" id="JAGQLL010000036">
    <property type="protein sequence ID" value="MCA9380188.1"/>
    <property type="molecule type" value="Genomic_DNA"/>
</dbReference>
<accession>A0A955IE51</accession>
<dbReference type="PRINTS" id="PR01039">
    <property type="entry name" value="TRNASYNTHTRP"/>
</dbReference>
<evidence type="ECO:0000256" key="9">
    <source>
        <dbReference type="RuleBase" id="RU363036"/>
    </source>
</evidence>
<name>A0A955IE51_9BACT</name>
<keyword evidence="8" id="KW-0963">Cytoplasm</keyword>
<comment type="function">
    <text evidence="8">Catalyzes the attachment of tryptophan to tRNA(Trp).</text>
</comment>
<reference evidence="10" key="1">
    <citation type="submission" date="2020-04" db="EMBL/GenBank/DDBJ databases">
        <authorList>
            <person name="Zhang T."/>
        </authorList>
    </citation>
    <scope>NUCLEOTIDE SEQUENCE</scope>
    <source>
        <strain evidence="10">HKST-UBA15</strain>
    </source>
</reference>
<dbReference type="GO" id="GO:0005524">
    <property type="term" value="F:ATP binding"/>
    <property type="evidence" value="ECO:0007669"/>
    <property type="project" value="UniProtKB-UniRule"/>
</dbReference>
<evidence type="ECO:0000256" key="2">
    <source>
        <dbReference type="ARBA" id="ARBA00022598"/>
    </source>
</evidence>
<dbReference type="PROSITE" id="PS00178">
    <property type="entry name" value="AA_TRNA_LIGASE_I"/>
    <property type="match status" value="1"/>
</dbReference>
<gene>
    <name evidence="8 10" type="primary">trpS</name>
    <name evidence="10" type="ORF">KC675_03350</name>
</gene>
<dbReference type="PANTHER" id="PTHR43766:SF1">
    <property type="entry name" value="TRYPTOPHAN--TRNA LIGASE, MITOCHONDRIAL"/>
    <property type="match status" value="1"/>
</dbReference>
<evidence type="ECO:0000256" key="1">
    <source>
        <dbReference type="ARBA" id="ARBA00005594"/>
    </source>
</evidence>
<comment type="caution">
    <text evidence="8">Lacks conserved residue(s) required for the propagation of feature annotation.</text>
</comment>
<feature type="binding site" evidence="8">
    <location>
        <begin position="153"/>
        <end position="155"/>
    </location>
    <ligand>
        <name>ATP</name>
        <dbReference type="ChEBI" id="CHEBI:30616"/>
    </ligand>
</feature>
<dbReference type="GO" id="GO:0005829">
    <property type="term" value="C:cytosol"/>
    <property type="evidence" value="ECO:0007669"/>
    <property type="project" value="TreeGrafter"/>
</dbReference>
<comment type="similarity">
    <text evidence="1 8 9">Belongs to the class-I aminoacyl-tRNA synthetase family.</text>
</comment>
<organism evidence="10 11">
    <name type="scientific">Candidatus Dojkabacteria bacterium</name>
    <dbReference type="NCBI Taxonomy" id="2099670"/>
    <lineage>
        <taxon>Bacteria</taxon>
        <taxon>Candidatus Dojkabacteria</taxon>
    </lineage>
</organism>
<dbReference type="NCBIfam" id="TIGR00233">
    <property type="entry name" value="trpS"/>
    <property type="match status" value="1"/>
</dbReference>
<dbReference type="Pfam" id="PF00579">
    <property type="entry name" value="tRNA-synt_1b"/>
    <property type="match status" value="1"/>
</dbReference>
<dbReference type="Gene3D" id="1.10.240.10">
    <property type="entry name" value="Tyrosyl-Transfer RNA Synthetase"/>
    <property type="match status" value="1"/>
</dbReference>
<keyword evidence="2 8" id="KW-0436">Ligase</keyword>
<dbReference type="InterPro" id="IPR002305">
    <property type="entry name" value="aa-tRNA-synth_Ic"/>
</dbReference>
<feature type="binding site" evidence="8">
    <location>
        <position position="141"/>
    </location>
    <ligand>
        <name>L-tryptophan</name>
        <dbReference type="ChEBI" id="CHEBI:57912"/>
    </ligand>
</feature>
<keyword evidence="4 8" id="KW-0067">ATP-binding</keyword>
<evidence type="ECO:0000256" key="8">
    <source>
        <dbReference type="HAMAP-Rule" id="MF_00140"/>
    </source>
</evidence>
<dbReference type="Proteomes" id="UP000745577">
    <property type="component" value="Unassembled WGS sequence"/>
</dbReference>
<dbReference type="InterPro" id="IPR024109">
    <property type="entry name" value="Trp-tRNA-ligase_bac-type"/>
</dbReference>
<dbReference type="InterPro" id="IPR001412">
    <property type="entry name" value="aa-tRNA-synth_I_CS"/>
</dbReference>